<keyword evidence="1" id="KW-0472">Membrane</keyword>
<keyword evidence="3" id="KW-1185">Reference proteome</keyword>
<dbReference type="Proteomes" id="UP000652354">
    <property type="component" value="Unassembled WGS sequence"/>
</dbReference>
<dbReference type="AlphaFoldDB" id="A0A919Q4I6"/>
<reference evidence="2" key="1">
    <citation type="submission" date="2021-01" db="EMBL/GenBank/DDBJ databases">
        <title>Whole genome shotgun sequence of Demequina activiva NBRC 110675.</title>
        <authorList>
            <person name="Komaki H."/>
            <person name="Tamura T."/>
        </authorList>
    </citation>
    <scope>NUCLEOTIDE SEQUENCE</scope>
    <source>
        <strain evidence="2">NBRC 110675</strain>
    </source>
</reference>
<feature type="transmembrane region" description="Helical" evidence="1">
    <location>
        <begin position="63"/>
        <end position="84"/>
    </location>
</feature>
<evidence type="ECO:0000313" key="2">
    <source>
        <dbReference type="EMBL" id="GIG54153.1"/>
    </source>
</evidence>
<comment type="caution">
    <text evidence="2">The sequence shown here is derived from an EMBL/GenBank/DDBJ whole genome shotgun (WGS) entry which is preliminary data.</text>
</comment>
<gene>
    <name evidence="2" type="ORF">Dac01nite_09050</name>
</gene>
<dbReference type="EMBL" id="BONR01000001">
    <property type="protein sequence ID" value="GIG54153.1"/>
    <property type="molecule type" value="Genomic_DNA"/>
</dbReference>
<evidence type="ECO:0000313" key="3">
    <source>
        <dbReference type="Proteomes" id="UP000652354"/>
    </source>
</evidence>
<dbReference type="InterPro" id="IPR002328">
    <property type="entry name" value="ADH_Zn_CS"/>
</dbReference>
<keyword evidence="1" id="KW-0812">Transmembrane</keyword>
<dbReference type="GO" id="GO:0016491">
    <property type="term" value="F:oxidoreductase activity"/>
    <property type="evidence" value="ECO:0007669"/>
    <property type="project" value="InterPro"/>
</dbReference>
<organism evidence="2 3">
    <name type="scientific">Demequina activiva</name>
    <dbReference type="NCBI Taxonomy" id="1582364"/>
    <lineage>
        <taxon>Bacteria</taxon>
        <taxon>Bacillati</taxon>
        <taxon>Actinomycetota</taxon>
        <taxon>Actinomycetes</taxon>
        <taxon>Micrococcales</taxon>
        <taxon>Demequinaceae</taxon>
        <taxon>Demequina</taxon>
    </lineage>
</organism>
<dbReference type="PROSITE" id="PS00059">
    <property type="entry name" value="ADH_ZINC"/>
    <property type="match status" value="1"/>
</dbReference>
<sequence>MELLVILAVGVMLGWGVSMTHPLVNAGPVIGAAAGAVGAWLGSRALGGIFAPLLTGHELAGEVAGAAVGAMVLAAIAGGAVLALRGRRR</sequence>
<name>A0A919Q4I6_9MICO</name>
<protein>
    <submittedName>
        <fullName evidence="2">Uncharacterized protein</fullName>
    </submittedName>
</protein>
<accession>A0A919Q4I6</accession>
<dbReference type="GO" id="GO:0008270">
    <property type="term" value="F:zinc ion binding"/>
    <property type="evidence" value="ECO:0007669"/>
    <property type="project" value="InterPro"/>
</dbReference>
<proteinExistence type="predicted"/>
<dbReference type="RefSeq" id="WP_203653652.1">
    <property type="nucleotide sequence ID" value="NZ_BONR01000001.1"/>
</dbReference>
<evidence type="ECO:0000256" key="1">
    <source>
        <dbReference type="SAM" id="Phobius"/>
    </source>
</evidence>
<keyword evidence="1" id="KW-1133">Transmembrane helix</keyword>